<evidence type="ECO:0000313" key="1">
    <source>
        <dbReference type="EMBL" id="KIK14583.1"/>
    </source>
</evidence>
<organism evidence="1 2">
    <name type="scientific">Pisolithus microcarpus 441</name>
    <dbReference type="NCBI Taxonomy" id="765257"/>
    <lineage>
        <taxon>Eukaryota</taxon>
        <taxon>Fungi</taxon>
        <taxon>Dikarya</taxon>
        <taxon>Basidiomycota</taxon>
        <taxon>Agaricomycotina</taxon>
        <taxon>Agaricomycetes</taxon>
        <taxon>Agaricomycetidae</taxon>
        <taxon>Boletales</taxon>
        <taxon>Sclerodermatineae</taxon>
        <taxon>Pisolithaceae</taxon>
        <taxon>Pisolithus</taxon>
    </lineage>
</organism>
<dbReference type="EMBL" id="KN833931">
    <property type="protein sequence ID" value="KIK14583.1"/>
    <property type="molecule type" value="Genomic_DNA"/>
</dbReference>
<evidence type="ECO:0000313" key="2">
    <source>
        <dbReference type="Proteomes" id="UP000054018"/>
    </source>
</evidence>
<dbReference type="Gene3D" id="3.80.10.10">
    <property type="entry name" value="Ribonuclease Inhibitor"/>
    <property type="match status" value="1"/>
</dbReference>
<proteinExistence type="predicted"/>
<sequence length="333" mass="38587">MRGFSKAVSQLRHLETVRSYLTSWDLLSSLAEAKGLRKLWMFLPPKLGPVPKRPHDNIFPQLRTLDICTRSLTLFLEFLHWASLKEVTGIYIDCPCPTDDDDPLQTLVDMSSRISLQCKKLDFLWISFNPGANDRETPTAWPLRMLEPYRDFHQLRVIALQTGYSMKLVDHDLEGMVAAWPHLEIFHLFPDGIINPPVHLTLRAVTALLYHCPKLERFTLLFDATRVPKHSPPSVRRNLVQNTSVKYMRVHTSPVSRSDEVGMYLSNLMPYLVMVGALGTFWSEWSWVCDHHQRKPEVWFYEYAETCPVFDYDNDGDAGDGTEWLWTCGRNMM</sequence>
<gene>
    <name evidence="1" type="ORF">PISMIDRAFT_347660</name>
</gene>
<dbReference type="AlphaFoldDB" id="A0A0C9Z3I7"/>
<reference evidence="2" key="2">
    <citation type="submission" date="2015-01" db="EMBL/GenBank/DDBJ databases">
        <title>Evolutionary Origins and Diversification of the Mycorrhizal Mutualists.</title>
        <authorList>
            <consortium name="DOE Joint Genome Institute"/>
            <consortium name="Mycorrhizal Genomics Consortium"/>
            <person name="Kohler A."/>
            <person name="Kuo A."/>
            <person name="Nagy L.G."/>
            <person name="Floudas D."/>
            <person name="Copeland A."/>
            <person name="Barry K.W."/>
            <person name="Cichocki N."/>
            <person name="Veneault-Fourrey C."/>
            <person name="LaButti K."/>
            <person name="Lindquist E.A."/>
            <person name="Lipzen A."/>
            <person name="Lundell T."/>
            <person name="Morin E."/>
            <person name="Murat C."/>
            <person name="Riley R."/>
            <person name="Ohm R."/>
            <person name="Sun H."/>
            <person name="Tunlid A."/>
            <person name="Henrissat B."/>
            <person name="Grigoriev I.V."/>
            <person name="Hibbett D.S."/>
            <person name="Martin F."/>
        </authorList>
    </citation>
    <scope>NUCLEOTIDE SEQUENCE [LARGE SCALE GENOMIC DNA]</scope>
    <source>
        <strain evidence="2">441</strain>
    </source>
</reference>
<dbReference type="HOGENOM" id="CLU_834498_0_0_1"/>
<accession>A0A0C9Z3I7</accession>
<dbReference type="OrthoDB" id="3354475at2759"/>
<protein>
    <submittedName>
        <fullName evidence="1">Uncharacterized protein</fullName>
    </submittedName>
</protein>
<name>A0A0C9Z3I7_9AGAM</name>
<dbReference type="InterPro" id="IPR032675">
    <property type="entry name" value="LRR_dom_sf"/>
</dbReference>
<reference evidence="1 2" key="1">
    <citation type="submission" date="2014-04" db="EMBL/GenBank/DDBJ databases">
        <authorList>
            <consortium name="DOE Joint Genome Institute"/>
            <person name="Kuo A."/>
            <person name="Kohler A."/>
            <person name="Costa M.D."/>
            <person name="Nagy L.G."/>
            <person name="Floudas D."/>
            <person name="Copeland A."/>
            <person name="Barry K.W."/>
            <person name="Cichocki N."/>
            <person name="Veneault-Fourrey C."/>
            <person name="LaButti K."/>
            <person name="Lindquist E.A."/>
            <person name="Lipzen A."/>
            <person name="Lundell T."/>
            <person name="Morin E."/>
            <person name="Murat C."/>
            <person name="Sun H."/>
            <person name="Tunlid A."/>
            <person name="Henrissat B."/>
            <person name="Grigoriev I.V."/>
            <person name="Hibbett D.S."/>
            <person name="Martin F."/>
            <person name="Nordberg H.P."/>
            <person name="Cantor M.N."/>
            <person name="Hua S.X."/>
        </authorList>
    </citation>
    <scope>NUCLEOTIDE SEQUENCE [LARGE SCALE GENOMIC DNA]</scope>
    <source>
        <strain evidence="1 2">441</strain>
    </source>
</reference>
<dbReference type="Proteomes" id="UP000054018">
    <property type="component" value="Unassembled WGS sequence"/>
</dbReference>
<keyword evidence="2" id="KW-1185">Reference proteome</keyword>